<evidence type="ECO:0000256" key="2">
    <source>
        <dbReference type="SAM" id="Phobius"/>
    </source>
</evidence>
<dbReference type="OrthoDB" id="10308108at2759"/>
<name>A0A367KDI4_RHIAZ</name>
<accession>A0A367KDI4</accession>
<proteinExistence type="predicted"/>
<dbReference type="AlphaFoldDB" id="A0A367KDI4"/>
<sequence>MYMFKRKQSKESDAPSKAELDNPLRKDPKCCDIAFPLRAGILAHCILVLILHIIFFLMDIWILKTDEPTKKSEPCEDCYATITIPILSVSFNVITCISDYNYLVGLIGSYFESIMFISVYKYCRFINLVQFIVTSVEVSLEAPKMFDKAELHANVDSEIFKDEKAKEFYINTFLCLGMFIPLAFNLAYKLFLTYKVVQYERLLERSQSSKKGA</sequence>
<keyword evidence="4" id="KW-1185">Reference proteome</keyword>
<dbReference type="EMBL" id="PJQL01000070">
    <property type="protein sequence ID" value="RCI00266.1"/>
    <property type="molecule type" value="Genomic_DNA"/>
</dbReference>
<feature type="region of interest" description="Disordered" evidence="1">
    <location>
        <begin position="1"/>
        <end position="21"/>
    </location>
</feature>
<keyword evidence="2" id="KW-0472">Membrane</keyword>
<comment type="caution">
    <text evidence="3">The sequence shown here is derived from an EMBL/GenBank/DDBJ whole genome shotgun (WGS) entry which is preliminary data.</text>
</comment>
<evidence type="ECO:0000313" key="3">
    <source>
        <dbReference type="EMBL" id="RCI00266.1"/>
    </source>
</evidence>
<evidence type="ECO:0000313" key="4">
    <source>
        <dbReference type="Proteomes" id="UP000252139"/>
    </source>
</evidence>
<organism evidence="3 4">
    <name type="scientific">Rhizopus azygosporus</name>
    <name type="common">Rhizopus microsporus var. azygosporus</name>
    <dbReference type="NCBI Taxonomy" id="86630"/>
    <lineage>
        <taxon>Eukaryota</taxon>
        <taxon>Fungi</taxon>
        <taxon>Fungi incertae sedis</taxon>
        <taxon>Mucoromycota</taxon>
        <taxon>Mucoromycotina</taxon>
        <taxon>Mucoromycetes</taxon>
        <taxon>Mucorales</taxon>
        <taxon>Mucorineae</taxon>
        <taxon>Rhizopodaceae</taxon>
        <taxon>Rhizopus</taxon>
    </lineage>
</organism>
<keyword evidence="2" id="KW-0812">Transmembrane</keyword>
<gene>
    <name evidence="3" type="ORF">CU097_013691</name>
</gene>
<feature type="transmembrane region" description="Helical" evidence="2">
    <location>
        <begin position="100"/>
        <end position="120"/>
    </location>
</feature>
<keyword evidence="2" id="KW-1133">Transmembrane helix</keyword>
<feature type="transmembrane region" description="Helical" evidence="2">
    <location>
        <begin position="41"/>
        <end position="63"/>
    </location>
</feature>
<feature type="transmembrane region" description="Helical" evidence="2">
    <location>
        <begin position="168"/>
        <end position="188"/>
    </location>
</feature>
<dbReference type="Proteomes" id="UP000252139">
    <property type="component" value="Unassembled WGS sequence"/>
</dbReference>
<feature type="compositionally biased region" description="Basic and acidic residues" evidence="1">
    <location>
        <begin position="9"/>
        <end position="21"/>
    </location>
</feature>
<evidence type="ECO:0000256" key="1">
    <source>
        <dbReference type="SAM" id="MobiDB-lite"/>
    </source>
</evidence>
<protein>
    <submittedName>
        <fullName evidence="3">Uncharacterized protein</fullName>
    </submittedName>
</protein>
<reference evidence="3 4" key="1">
    <citation type="journal article" date="2018" name="G3 (Bethesda)">
        <title>Phylogenetic and Phylogenomic Definition of Rhizopus Species.</title>
        <authorList>
            <person name="Gryganskyi A.P."/>
            <person name="Golan J."/>
            <person name="Dolatabadi S."/>
            <person name="Mondo S."/>
            <person name="Robb S."/>
            <person name="Idnurm A."/>
            <person name="Muszewska A."/>
            <person name="Steczkiewicz K."/>
            <person name="Masonjones S."/>
            <person name="Liao H.L."/>
            <person name="Gajdeczka M.T."/>
            <person name="Anike F."/>
            <person name="Vuek A."/>
            <person name="Anishchenko I.M."/>
            <person name="Voigt K."/>
            <person name="de Hoog G.S."/>
            <person name="Smith M.E."/>
            <person name="Heitman J."/>
            <person name="Vilgalys R."/>
            <person name="Stajich J.E."/>
        </authorList>
    </citation>
    <scope>NUCLEOTIDE SEQUENCE [LARGE SCALE GENOMIC DNA]</scope>
    <source>
        <strain evidence="3 4">CBS 357.93</strain>
    </source>
</reference>